<dbReference type="Proteomes" id="UP001500730">
    <property type="component" value="Unassembled WGS sequence"/>
</dbReference>
<dbReference type="Pfam" id="PF13563">
    <property type="entry name" value="2_5_RNA_ligase2"/>
    <property type="match status" value="1"/>
</dbReference>
<keyword evidence="1" id="KW-0436">Ligase</keyword>
<name>A0ABN3KTH5_9MICO</name>
<evidence type="ECO:0000313" key="1">
    <source>
        <dbReference type="EMBL" id="GAA2471512.1"/>
    </source>
</evidence>
<dbReference type="EMBL" id="BAAARE010000002">
    <property type="protein sequence ID" value="GAA2471512.1"/>
    <property type="molecule type" value="Genomic_DNA"/>
</dbReference>
<dbReference type="SUPFAM" id="SSF55144">
    <property type="entry name" value="LigT-like"/>
    <property type="match status" value="1"/>
</dbReference>
<keyword evidence="2" id="KW-1185">Reference proteome</keyword>
<proteinExistence type="predicted"/>
<dbReference type="GO" id="GO:0016874">
    <property type="term" value="F:ligase activity"/>
    <property type="evidence" value="ECO:0007669"/>
    <property type="project" value="UniProtKB-KW"/>
</dbReference>
<protein>
    <submittedName>
        <fullName evidence="1">2'-5' RNA ligase family protein</fullName>
    </submittedName>
</protein>
<dbReference type="Gene3D" id="3.90.1140.10">
    <property type="entry name" value="Cyclic phosphodiesterase"/>
    <property type="match status" value="1"/>
</dbReference>
<dbReference type="RefSeq" id="WP_344252825.1">
    <property type="nucleotide sequence ID" value="NZ_BAAARE010000002.1"/>
</dbReference>
<accession>A0ABN3KTH5</accession>
<dbReference type="InterPro" id="IPR009097">
    <property type="entry name" value="Cyclic_Pdiesterase"/>
</dbReference>
<evidence type="ECO:0000313" key="2">
    <source>
        <dbReference type="Proteomes" id="UP001500730"/>
    </source>
</evidence>
<gene>
    <name evidence="1" type="ORF">GCM10009858_06110</name>
</gene>
<comment type="caution">
    <text evidence="1">The sequence shown here is derived from an EMBL/GenBank/DDBJ whole genome shotgun (WGS) entry which is preliminary data.</text>
</comment>
<sequence>MALALCLLLDPASDRLVRALWRRLEEQGVPTLLTHTHGRHVPHLSYAVLLAAEQEAVLSAAARLGDEGPLEVAVQGVVVFPRGRAALAGSATAALATRQARVVEALRATGAVVHRHYEPGHWMPHVSLTTGVAGARLPSVVDAVSDRLPLTLRCDRAAVIDTTDGTTWGLDGVP</sequence>
<organism evidence="1 2">
    <name type="scientific">Terrabacter carboxydivorans</name>
    <dbReference type="NCBI Taxonomy" id="619730"/>
    <lineage>
        <taxon>Bacteria</taxon>
        <taxon>Bacillati</taxon>
        <taxon>Actinomycetota</taxon>
        <taxon>Actinomycetes</taxon>
        <taxon>Micrococcales</taxon>
        <taxon>Intrasporangiaceae</taxon>
        <taxon>Terrabacter</taxon>
    </lineage>
</organism>
<reference evidence="1 2" key="1">
    <citation type="journal article" date="2019" name="Int. J. Syst. Evol. Microbiol.">
        <title>The Global Catalogue of Microorganisms (GCM) 10K type strain sequencing project: providing services to taxonomists for standard genome sequencing and annotation.</title>
        <authorList>
            <consortium name="The Broad Institute Genomics Platform"/>
            <consortium name="The Broad Institute Genome Sequencing Center for Infectious Disease"/>
            <person name="Wu L."/>
            <person name="Ma J."/>
        </authorList>
    </citation>
    <scope>NUCLEOTIDE SEQUENCE [LARGE SCALE GENOMIC DNA]</scope>
    <source>
        <strain evidence="1 2">JCM 16259</strain>
    </source>
</reference>